<dbReference type="HOGENOM" id="CLU_362280_0_0_1"/>
<dbReference type="AlphaFoldDB" id="A0C8H2"/>
<dbReference type="InterPro" id="IPR051413">
    <property type="entry name" value="K/Na_HCN_channel"/>
</dbReference>
<evidence type="ECO:0000256" key="1">
    <source>
        <dbReference type="SAM" id="Phobius"/>
    </source>
</evidence>
<organism evidence="3 4">
    <name type="scientific">Paramecium tetraurelia</name>
    <dbReference type="NCBI Taxonomy" id="5888"/>
    <lineage>
        <taxon>Eukaryota</taxon>
        <taxon>Sar</taxon>
        <taxon>Alveolata</taxon>
        <taxon>Ciliophora</taxon>
        <taxon>Intramacronucleata</taxon>
        <taxon>Oligohymenophorea</taxon>
        <taxon>Peniculida</taxon>
        <taxon>Parameciidae</taxon>
        <taxon>Paramecium</taxon>
    </lineage>
</organism>
<dbReference type="Proteomes" id="UP000000600">
    <property type="component" value="Unassembled WGS sequence"/>
</dbReference>
<proteinExistence type="predicted"/>
<dbReference type="GeneID" id="5020271"/>
<evidence type="ECO:0000313" key="4">
    <source>
        <dbReference type="Proteomes" id="UP000000600"/>
    </source>
</evidence>
<name>A0C8H2_PARTE</name>
<dbReference type="PANTHER" id="PTHR45689:SF5">
    <property type="entry name" value="I[[H]] CHANNEL, ISOFORM E"/>
    <property type="match status" value="1"/>
</dbReference>
<dbReference type="eggNOG" id="KOG0498">
    <property type="taxonomic scope" value="Eukaryota"/>
</dbReference>
<reference evidence="3 4" key="1">
    <citation type="journal article" date="2006" name="Nature">
        <title>Global trends of whole-genome duplications revealed by the ciliate Paramecium tetraurelia.</title>
        <authorList>
            <consortium name="Genoscope"/>
            <person name="Aury J.-M."/>
            <person name="Jaillon O."/>
            <person name="Duret L."/>
            <person name="Noel B."/>
            <person name="Jubin C."/>
            <person name="Porcel B.M."/>
            <person name="Segurens B."/>
            <person name="Daubin V."/>
            <person name="Anthouard V."/>
            <person name="Aiach N."/>
            <person name="Arnaiz O."/>
            <person name="Billaut A."/>
            <person name="Beisson J."/>
            <person name="Blanc I."/>
            <person name="Bouhouche K."/>
            <person name="Camara F."/>
            <person name="Duharcourt S."/>
            <person name="Guigo R."/>
            <person name="Gogendeau D."/>
            <person name="Katinka M."/>
            <person name="Keller A.-M."/>
            <person name="Kissmehl R."/>
            <person name="Klotz C."/>
            <person name="Koll F."/>
            <person name="Le Moue A."/>
            <person name="Lepere C."/>
            <person name="Malinsky S."/>
            <person name="Nowacki M."/>
            <person name="Nowak J.K."/>
            <person name="Plattner H."/>
            <person name="Poulain J."/>
            <person name="Ruiz F."/>
            <person name="Serrano V."/>
            <person name="Zagulski M."/>
            <person name="Dessen P."/>
            <person name="Betermier M."/>
            <person name="Weissenbach J."/>
            <person name="Scarpelli C."/>
            <person name="Schachter V."/>
            <person name="Sperling L."/>
            <person name="Meyer E."/>
            <person name="Cohen J."/>
            <person name="Wincker P."/>
        </authorList>
    </citation>
    <scope>NUCLEOTIDE SEQUENCE [LARGE SCALE GENOMIC DNA]</scope>
    <source>
        <strain evidence="3 4">Stock d4-2</strain>
    </source>
</reference>
<dbReference type="Gene3D" id="1.10.287.70">
    <property type="match status" value="1"/>
</dbReference>
<dbReference type="OMA" id="MEWIFLL"/>
<feature type="transmembrane region" description="Helical" evidence="1">
    <location>
        <begin position="230"/>
        <end position="256"/>
    </location>
</feature>
<evidence type="ECO:0000313" key="3">
    <source>
        <dbReference type="EMBL" id="CAK67089.1"/>
    </source>
</evidence>
<keyword evidence="1" id="KW-1133">Transmembrane helix</keyword>
<dbReference type="GO" id="GO:0005249">
    <property type="term" value="F:voltage-gated potassium channel activity"/>
    <property type="evidence" value="ECO:0000318"/>
    <property type="project" value="GO_Central"/>
</dbReference>
<keyword evidence="1" id="KW-0472">Membrane</keyword>
<dbReference type="GO" id="GO:0098855">
    <property type="term" value="C:HCN channel complex"/>
    <property type="evidence" value="ECO:0000318"/>
    <property type="project" value="GO_Central"/>
</dbReference>
<feature type="transmembrane region" description="Helical" evidence="1">
    <location>
        <begin position="326"/>
        <end position="344"/>
    </location>
</feature>
<evidence type="ECO:0000259" key="2">
    <source>
        <dbReference type="Pfam" id="PF07885"/>
    </source>
</evidence>
<keyword evidence="4" id="KW-1185">Reference proteome</keyword>
<dbReference type="EMBL" id="CT868050">
    <property type="protein sequence ID" value="CAK67089.1"/>
    <property type="molecule type" value="Genomic_DNA"/>
</dbReference>
<dbReference type="GO" id="GO:0003254">
    <property type="term" value="P:regulation of membrane depolarization"/>
    <property type="evidence" value="ECO:0000318"/>
    <property type="project" value="GO_Central"/>
</dbReference>
<dbReference type="STRING" id="5888.A0C8H2"/>
<dbReference type="PANTHER" id="PTHR45689">
    <property type="entry name" value="I[[H]] CHANNEL, ISOFORM E"/>
    <property type="match status" value="1"/>
</dbReference>
<dbReference type="Pfam" id="PF07885">
    <property type="entry name" value="Ion_trans_2"/>
    <property type="match status" value="1"/>
</dbReference>
<feature type="transmembrane region" description="Helical" evidence="1">
    <location>
        <begin position="152"/>
        <end position="177"/>
    </location>
</feature>
<dbReference type="GO" id="GO:0071805">
    <property type="term" value="P:potassium ion transmembrane transport"/>
    <property type="evidence" value="ECO:0000318"/>
    <property type="project" value="GO_Central"/>
</dbReference>
<dbReference type="SUPFAM" id="SSF81324">
    <property type="entry name" value="Voltage-gated potassium channels"/>
    <property type="match status" value="1"/>
</dbReference>
<dbReference type="RefSeq" id="XP_001434486.1">
    <property type="nucleotide sequence ID" value="XM_001434449.1"/>
</dbReference>
<sequence length="778" mass="92183">MSIVNASENFININSPDNSRAILVRKRRKIDTGWKSNFMLQTIRNKAEKREVLVKCINRMRQSTQVKIGLQAQVKQFHSLTEKQLNVIDDFGSGHSKGTTTKQIKKQETQFESIYYESKLQMGKLRGLVLRYLEKHSKNQEWSIKPSHPFIIIWNMFKLFFMVHIFILFPLIDAFGVKLNQVIVRQEQIFLMEWIFLLFDIVLRFNVQIYKSGQLIKQHQYLALQYLKSGFFLDALGIVGFSLFLFQDILYIKYIYFFKISEIKKFIKFLRYELDPQNKYNNHIKLITLFVTIFLLAHIIACLWIVAGHTEPSWLSNHGLQDDQWYIQYLWAFYFAILTMTTVGYGDIVPVNEIELVACIMIGASFQCNICLYSKHHHDCSQRHRSEQELVQSGGQNHIKLLSKERFVIIFEISIEMGFGRNRSRMKIGYSPNQVGLCNKKSTYRIRVRCYLNYHSQLTILISSCIISLENLLIPKMEFTYCIKDKQKSVGSSQINPKYICDIFQGDHYGLLNLFNVDQSKYFLKSSGFSIFYFIPTQIFQQEVFCMINDQVIFENYSNLFLFLSTLQTRRSSHLAIAIAKSNKQSVQERQQYKRFCVKQQILRNYKEMHVETCQFINDKKEIMKIKYKSIFDSDDADEEPESIELQSSQSWQFDEAQMDEQKVPIYVDENQFKPKIPQQKRLTLNKRQTIVGFQKKKTQDIMQINLSNLQEAETFPNHHNHIPDNSSQKSKDTFDNIDVMKSFNKYFKKYNYQNIIKQLNQRRKTIKKKIKRLERIY</sequence>
<keyword evidence="1" id="KW-0812">Transmembrane</keyword>
<dbReference type="GO" id="GO:0035725">
    <property type="term" value="P:sodium ion transmembrane transport"/>
    <property type="evidence" value="ECO:0000318"/>
    <property type="project" value="GO_Central"/>
</dbReference>
<protein>
    <recommendedName>
        <fullName evidence="2">Potassium channel domain-containing protein</fullName>
    </recommendedName>
</protein>
<feature type="domain" description="Potassium channel" evidence="2">
    <location>
        <begin position="308"/>
        <end position="363"/>
    </location>
</feature>
<dbReference type="OrthoDB" id="297496at2759"/>
<dbReference type="InterPro" id="IPR013099">
    <property type="entry name" value="K_chnl_dom"/>
</dbReference>
<feature type="transmembrane region" description="Helical" evidence="1">
    <location>
        <begin position="286"/>
        <end position="306"/>
    </location>
</feature>
<gene>
    <name evidence="3" type="ORF">GSPATT00036222001</name>
</gene>
<accession>A0C8H2</accession>
<dbReference type="InParanoid" id="A0C8H2"/>
<dbReference type="KEGG" id="ptm:GSPATT00036222001"/>